<dbReference type="EMBL" id="RBED01000026">
    <property type="protein sequence ID" value="RNL60210.1"/>
    <property type="molecule type" value="Genomic_DNA"/>
</dbReference>
<evidence type="ECO:0000259" key="1">
    <source>
        <dbReference type="Pfam" id="PF01926"/>
    </source>
</evidence>
<proteinExistence type="predicted"/>
<dbReference type="GO" id="GO:0005525">
    <property type="term" value="F:GTP binding"/>
    <property type="evidence" value="ECO:0007669"/>
    <property type="project" value="InterPro"/>
</dbReference>
<evidence type="ECO:0000313" key="2">
    <source>
        <dbReference type="EMBL" id="RNL60210.1"/>
    </source>
</evidence>
<sequence>HVRSPGIAAGGAQLRLTSLREGMRAMLLDEVSRLKALGQRLNERSDEVDRAISRHLEVLGYLEPDERAVHLHDDEWCGDLLTIAETARGCPYLSPAEGTFGRYLRTLLKPHLSKPRGEAQKRFKRLEREAFDERKDIDKDTFASKVFDESEIAAALEHVWAESARFLERELSIAAAELRHHAFSAERESSDLGGAAGSGSRTFEGALRASGLLAGVMATIGGIALVNAWNPIGWAGGVVVAGIGITSSVLGLIGDRQGESAEKERAKARSKATYAGRTAIRTTFDRIEKDFAVDARSVAWREAAPSVKSLLREAVVLTRLRQQITSVAKELDDKAVKIATTPIVDILEGAQQALLSNAPADSYGRRDIQRVLLGEDWFDAAISPSNTSAADREVFAATCRAHHDADVEGLRRALIEALAHPDITRVADWTQLLADATTRDAAFRSALVAATPPRGARPSVAVAGDVSAGKSSFIKRLLVEMDGDVPETLRIRADPTTDNVHVYQLGSVDVVDTPGFQSGRSGHDDKAVSATTNAALVIVLLHVNLLIGDTARLEGVIKGATAAPGKWPRILFLINRCDELGVDPIHGVDEYFNRRDRKAAELHAALASRGIDIDTHHIHGIAADPFSAVGRHLPVTRAAYDANRHWDGVGAFLEALGSLSPGDIVQANALAALDNAVAELLHLNTKAGAECEANRSEADKHDAVIRSLGECLEEGQYLSDTLEHALSETMSRHTNEAISKMRELARGDDGGLARAMPSWNTPDLQAEIEEFMAMAADEIDEWAATHESAIDRELAAMNFNQKLGTPVADNEEAPRDSAADITGAGGFVITSVQKLVSALGTRDAVYTIGKKIFHIKFKPWGAIKAGRMVARAGIVLQAAATVWDAVSWVRTEGKRSTWDETVTAAVDSVERNSARLVAEFLRGEDAPVAYLEERHTEISGIRDEHQTQQVLARYELARAEQRLVTITALLDAFDDLRKETVYL</sequence>
<organism evidence="2 3">
    <name type="scientific">Arthrobacter oryzae</name>
    <dbReference type="NCBI Taxonomy" id="409290"/>
    <lineage>
        <taxon>Bacteria</taxon>
        <taxon>Bacillati</taxon>
        <taxon>Actinomycetota</taxon>
        <taxon>Actinomycetes</taxon>
        <taxon>Micrococcales</taxon>
        <taxon>Micrococcaceae</taxon>
        <taxon>Arthrobacter</taxon>
    </lineage>
</organism>
<dbReference type="InterPro" id="IPR027417">
    <property type="entry name" value="P-loop_NTPase"/>
</dbReference>
<dbReference type="SUPFAM" id="SSF52540">
    <property type="entry name" value="P-loop containing nucleoside triphosphate hydrolases"/>
    <property type="match status" value="1"/>
</dbReference>
<dbReference type="Gene3D" id="3.40.50.300">
    <property type="entry name" value="P-loop containing nucleotide triphosphate hydrolases"/>
    <property type="match status" value="1"/>
</dbReference>
<keyword evidence="3" id="KW-1185">Reference proteome</keyword>
<gene>
    <name evidence="2" type="ORF">D7003_01725</name>
</gene>
<name>A0A3N0C9S5_9MICC</name>
<dbReference type="Pfam" id="PF01926">
    <property type="entry name" value="MMR_HSR1"/>
    <property type="match status" value="1"/>
</dbReference>
<reference evidence="2 3" key="1">
    <citation type="submission" date="2018-10" db="EMBL/GenBank/DDBJ databases">
        <title>Genome sequencing of Arthrobacter oryzae TNB02.</title>
        <authorList>
            <person name="Cho Y.-J."/>
            <person name="Cho A."/>
            <person name="Kim O.-S."/>
        </authorList>
    </citation>
    <scope>NUCLEOTIDE SEQUENCE [LARGE SCALE GENOMIC DNA]</scope>
    <source>
        <strain evidence="2 3">TNB02</strain>
    </source>
</reference>
<dbReference type="OrthoDB" id="6197209at2"/>
<dbReference type="InterPro" id="IPR006073">
    <property type="entry name" value="GTP-bd"/>
</dbReference>
<protein>
    <recommendedName>
        <fullName evidence="1">G domain-containing protein</fullName>
    </recommendedName>
</protein>
<dbReference type="Proteomes" id="UP000273807">
    <property type="component" value="Unassembled WGS sequence"/>
</dbReference>
<feature type="non-terminal residue" evidence="2">
    <location>
        <position position="1"/>
    </location>
</feature>
<evidence type="ECO:0000313" key="3">
    <source>
        <dbReference type="Proteomes" id="UP000273807"/>
    </source>
</evidence>
<dbReference type="RefSeq" id="WP_148045142.1">
    <property type="nucleotide sequence ID" value="NZ_RBED01000026.1"/>
</dbReference>
<feature type="domain" description="G" evidence="1">
    <location>
        <begin position="460"/>
        <end position="542"/>
    </location>
</feature>
<comment type="caution">
    <text evidence="2">The sequence shown here is derived from an EMBL/GenBank/DDBJ whole genome shotgun (WGS) entry which is preliminary data.</text>
</comment>
<accession>A0A3N0C9S5</accession>
<dbReference type="AlphaFoldDB" id="A0A3N0C9S5"/>